<protein>
    <submittedName>
        <fullName evidence="9">(spotted green pufferfish) hypothetical protein</fullName>
    </submittedName>
</protein>
<dbReference type="GO" id="GO:0006289">
    <property type="term" value="P:nucleotide-excision repair"/>
    <property type="evidence" value="ECO:0007669"/>
    <property type="project" value="InterPro"/>
</dbReference>
<evidence type="ECO:0000256" key="5">
    <source>
        <dbReference type="ARBA" id="ARBA00023163"/>
    </source>
</evidence>
<feature type="domain" description="BSD" evidence="8">
    <location>
        <begin position="204"/>
        <end position="256"/>
    </location>
</feature>
<dbReference type="Pfam" id="PF03909">
    <property type="entry name" value="BSD"/>
    <property type="match status" value="1"/>
</dbReference>
<comment type="subcellular location">
    <subcellularLocation>
        <location evidence="1">Nucleus</location>
    </subcellularLocation>
</comment>
<gene>
    <name evidence="9" type="ORF">GSTENG00012441001</name>
</gene>
<dbReference type="InterPro" id="IPR027079">
    <property type="entry name" value="Tfb1/GTF2H1"/>
</dbReference>
<reference evidence="9" key="1">
    <citation type="journal article" date="2004" name="Nature">
        <title>Genome duplication in the teleost fish Tetraodon nigroviridis reveals the early vertebrate proto-karyotype.</title>
        <authorList>
            <person name="Jaillon O."/>
            <person name="Aury J.-M."/>
            <person name="Brunet F."/>
            <person name="Petit J.-L."/>
            <person name="Stange-Thomann N."/>
            <person name="Mauceli E."/>
            <person name="Bouneau L."/>
            <person name="Fischer C."/>
            <person name="Ozouf-Costaz C."/>
            <person name="Bernot A."/>
            <person name="Nicaud S."/>
            <person name="Jaffe D."/>
            <person name="Fisher S."/>
            <person name="Lutfalla G."/>
            <person name="Dossat C."/>
            <person name="Segurens B."/>
            <person name="Dasilva C."/>
            <person name="Salanoubat M."/>
            <person name="Levy M."/>
            <person name="Boudet N."/>
            <person name="Castellano S."/>
            <person name="Anthouard V."/>
            <person name="Jubin C."/>
            <person name="Castelli V."/>
            <person name="Katinka M."/>
            <person name="Vacherie B."/>
            <person name="Biemont C."/>
            <person name="Skalli Z."/>
            <person name="Cattolico L."/>
            <person name="Poulain J."/>
            <person name="De Berardinis V."/>
            <person name="Cruaud C."/>
            <person name="Duprat S."/>
            <person name="Brottier P."/>
            <person name="Coutanceau J.-P."/>
            <person name="Gouzy J."/>
            <person name="Parra G."/>
            <person name="Lardier G."/>
            <person name="Chapple C."/>
            <person name="McKernan K.J."/>
            <person name="McEwan P."/>
            <person name="Bosak S."/>
            <person name="Kellis M."/>
            <person name="Volff J.-N."/>
            <person name="Guigo R."/>
            <person name="Zody M.C."/>
            <person name="Mesirov J."/>
            <person name="Lindblad-Toh K."/>
            <person name="Birren B."/>
            <person name="Nusbaum C."/>
            <person name="Kahn D."/>
            <person name="Robinson-Rechavi M."/>
            <person name="Laudet V."/>
            <person name="Schachter V."/>
            <person name="Quetier F."/>
            <person name="Saurin W."/>
            <person name="Scarpelli C."/>
            <person name="Wincker P."/>
            <person name="Lander E.S."/>
            <person name="Weissenbach J."/>
            <person name="Roest Crollius H."/>
        </authorList>
    </citation>
    <scope>NUCLEOTIDE SEQUENCE [LARGE SCALE GENOMIC DNA]</scope>
</reference>
<sequence length="596" mass="67319">MASLSEEVLLVVKKVRQRKQDGTLYLMAERIAWSPEGKDRFTVSHLYADIRCECIKEATQRRRWLFSHERNALLRAGQKISPDGKAKIQLQLVLHTGESTTFHFSNESSALKDRDTAKELLQQLLPKFKKKANKELEEKNRMLQEDPVLFQLYKDLVVSQVISADEFWANHLGDMKNDSAPYNNKQDVGISGAFLADIRPQTDGCNGLRYNLTADIIESIFRTYPAVKQKYSENVPHNMTEKEFWTRFFQSHYFHRDRISTGAQDIFSECAKQDEKGLKSMVEQGVRNPLVDLLSLEDKTLDEVGFEEDLTLPRQQRASVVDVLCFCCVLLQGYGVNASLPAASTSNRTVKESSNAAIIKRFNHHSAMVLAAGSQTREKTTGQANETSSTNGSSRDSDVFQLPVKKAKLQEATEYEDLQRENKPKTIALNLKKSDRYAHGPVPLQSQHYTTSQDIINSVSCIQHEMANYKPNLTQVLSSTAASSAIAALSPGGVLMQAATQQTVNQMVPSDVQGELKHLYAAAGELLRHFWSCFPVNTPFLEEKASDKDEIKPRKVSDDQDFSFQGEDSASVLEYKCKFVIGRLMRRRDWRQVAFA</sequence>
<dbReference type="KEGG" id="tng:GSTEN00012441G001"/>
<dbReference type="GO" id="GO:0000439">
    <property type="term" value="C:transcription factor TFIIH core complex"/>
    <property type="evidence" value="ECO:0007669"/>
    <property type="project" value="InterPro"/>
</dbReference>
<name>Q4SUI9_TETNG</name>
<keyword evidence="3" id="KW-0677">Repeat</keyword>
<dbReference type="AlphaFoldDB" id="Q4SUI9"/>
<evidence type="ECO:0000256" key="7">
    <source>
        <dbReference type="SAM" id="MobiDB-lite"/>
    </source>
</evidence>
<dbReference type="InterPro" id="IPR005607">
    <property type="entry name" value="BSD_dom"/>
</dbReference>
<dbReference type="SUPFAM" id="SSF140383">
    <property type="entry name" value="BSD domain-like"/>
    <property type="match status" value="2"/>
</dbReference>
<evidence type="ECO:0000256" key="1">
    <source>
        <dbReference type="ARBA" id="ARBA00004123"/>
    </source>
</evidence>
<dbReference type="EMBL" id="CAAE01013909">
    <property type="protein sequence ID" value="CAF95693.1"/>
    <property type="molecule type" value="Genomic_DNA"/>
</dbReference>
<evidence type="ECO:0000256" key="6">
    <source>
        <dbReference type="ARBA" id="ARBA00023242"/>
    </source>
</evidence>
<proteinExistence type="inferred from homology"/>
<keyword evidence="4" id="KW-0805">Transcription regulation</keyword>
<dbReference type="Gene3D" id="2.30.29.30">
    <property type="entry name" value="Pleckstrin-homology domain (PH domain)/Phosphotyrosine-binding domain (PTB)"/>
    <property type="match status" value="1"/>
</dbReference>
<keyword evidence="5" id="KW-0804">Transcription</keyword>
<comment type="caution">
    <text evidence="9">The sequence shown here is derived from an EMBL/GenBank/DDBJ whole genome shotgun (WGS) entry which is preliminary data.</text>
</comment>
<dbReference type="InterPro" id="IPR013876">
    <property type="entry name" value="TFIIH_BTF_p62_N"/>
</dbReference>
<feature type="compositionally biased region" description="Polar residues" evidence="7">
    <location>
        <begin position="381"/>
        <end position="394"/>
    </location>
</feature>
<evidence type="ECO:0000256" key="3">
    <source>
        <dbReference type="ARBA" id="ARBA00022737"/>
    </source>
</evidence>
<feature type="region of interest" description="Disordered" evidence="7">
    <location>
        <begin position="373"/>
        <end position="399"/>
    </location>
</feature>
<dbReference type="PROSITE" id="PS50858">
    <property type="entry name" value="BSD"/>
    <property type="match status" value="2"/>
</dbReference>
<dbReference type="Gene3D" id="6.10.140.1200">
    <property type="match status" value="1"/>
</dbReference>
<keyword evidence="6" id="KW-0539">Nucleus</keyword>
<evidence type="ECO:0000313" key="9">
    <source>
        <dbReference type="EMBL" id="CAF95693.1"/>
    </source>
</evidence>
<dbReference type="SMART" id="SM00751">
    <property type="entry name" value="BSD"/>
    <property type="match status" value="2"/>
</dbReference>
<dbReference type="Pfam" id="PF08567">
    <property type="entry name" value="PH_TFIIH"/>
    <property type="match status" value="1"/>
</dbReference>
<evidence type="ECO:0000256" key="2">
    <source>
        <dbReference type="ARBA" id="ARBA00009448"/>
    </source>
</evidence>
<dbReference type="CDD" id="cd13229">
    <property type="entry name" value="PH_TFIIH"/>
    <property type="match status" value="1"/>
</dbReference>
<dbReference type="PANTHER" id="PTHR12856">
    <property type="entry name" value="TRANSCRIPTION INITIATION FACTOR IIH-RELATED"/>
    <property type="match status" value="1"/>
</dbReference>
<dbReference type="InterPro" id="IPR035925">
    <property type="entry name" value="BSD_dom_sf"/>
</dbReference>
<dbReference type="SUPFAM" id="SSF50729">
    <property type="entry name" value="PH domain-like"/>
    <property type="match status" value="2"/>
</dbReference>
<evidence type="ECO:0000256" key="4">
    <source>
        <dbReference type="ARBA" id="ARBA00023015"/>
    </source>
</evidence>
<accession>Q4SUI9</accession>
<organism evidence="9">
    <name type="scientific">Tetraodon nigroviridis</name>
    <name type="common">Spotted green pufferfish</name>
    <name type="synonym">Chelonodon nigroviridis</name>
    <dbReference type="NCBI Taxonomy" id="99883"/>
    <lineage>
        <taxon>Eukaryota</taxon>
        <taxon>Metazoa</taxon>
        <taxon>Chordata</taxon>
        <taxon>Craniata</taxon>
        <taxon>Vertebrata</taxon>
        <taxon>Euteleostomi</taxon>
        <taxon>Actinopterygii</taxon>
        <taxon>Neopterygii</taxon>
        <taxon>Teleostei</taxon>
        <taxon>Neoteleostei</taxon>
        <taxon>Acanthomorphata</taxon>
        <taxon>Eupercaria</taxon>
        <taxon>Tetraodontiformes</taxon>
        <taxon>Tetradontoidea</taxon>
        <taxon>Tetraodontidae</taxon>
        <taxon>Tetraodon</taxon>
    </lineage>
</organism>
<feature type="domain" description="BSD" evidence="8">
    <location>
        <begin position="124"/>
        <end position="172"/>
    </location>
</feature>
<dbReference type="GO" id="GO:0006351">
    <property type="term" value="P:DNA-templated transcription"/>
    <property type="evidence" value="ECO:0007669"/>
    <property type="project" value="InterPro"/>
</dbReference>
<comment type="similarity">
    <text evidence="2">Belongs to the TFB1 family.</text>
</comment>
<dbReference type="OrthoDB" id="360521at2759"/>
<dbReference type="Gene3D" id="1.10.3970.10">
    <property type="entry name" value="BSD domain"/>
    <property type="match status" value="1"/>
</dbReference>
<reference evidence="9" key="2">
    <citation type="submission" date="2004-02" db="EMBL/GenBank/DDBJ databases">
        <authorList>
            <consortium name="Genoscope"/>
            <consortium name="Whitehead Institute Centre for Genome Research"/>
        </authorList>
    </citation>
    <scope>NUCLEOTIDE SEQUENCE</scope>
</reference>
<dbReference type="InterPro" id="IPR011993">
    <property type="entry name" value="PH-like_dom_sf"/>
</dbReference>
<evidence type="ECO:0000259" key="8">
    <source>
        <dbReference type="PROSITE" id="PS50858"/>
    </source>
</evidence>